<feature type="transmembrane region" description="Helical" evidence="7">
    <location>
        <begin position="20"/>
        <end position="37"/>
    </location>
</feature>
<name>A0A0F9PE51_9ZZZZ</name>
<dbReference type="CDD" id="cd00487">
    <property type="entry name" value="Pep_deformylase"/>
    <property type="match status" value="1"/>
</dbReference>
<comment type="similarity">
    <text evidence="2">Belongs to the polypeptide deformylase family.</text>
</comment>
<evidence type="ECO:0000256" key="3">
    <source>
        <dbReference type="ARBA" id="ARBA00022723"/>
    </source>
</evidence>
<sequence length="197" mass="22574">MKHNSTKESRNSYPMKMAHFGQLFNLLGLFMALLEILHFPDPRLRKKATEITKVTPEIRKLAEDMLETMYDAPGVGLAANQVNVQKRLIVIDVSEDKSGALVFINPEIIDKQGEREHEEGCLSVPEAYELVTRADTVRVKALDVEGVAFELDADELLATCIQHEIDHLDGKLFVDYISNLKRQRIKKRLEKQFKQQR</sequence>
<dbReference type="FunFam" id="3.90.45.10:FF:000001">
    <property type="entry name" value="Peptide deformylase"/>
    <property type="match status" value="1"/>
</dbReference>
<keyword evidence="7" id="KW-0812">Transmembrane</keyword>
<dbReference type="SUPFAM" id="SSF56420">
    <property type="entry name" value="Peptide deformylase"/>
    <property type="match status" value="1"/>
</dbReference>
<dbReference type="GO" id="GO:0042586">
    <property type="term" value="F:peptide deformylase activity"/>
    <property type="evidence" value="ECO:0007669"/>
    <property type="project" value="InterPro"/>
</dbReference>
<evidence type="ECO:0000256" key="5">
    <source>
        <dbReference type="ARBA" id="ARBA00022917"/>
    </source>
</evidence>
<keyword evidence="7" id="KW-0472">Membrane</keyword>
<evidence type="ECO:0000256" key="4">
    <source>
        <dbReference type="ARBA" id="ARBA00022801"/>
    </source>
</evidence>
<gene>
    <name evidence="8" type="ORF">LCGC14_0837330</name>
</gene>
<organism evidence="8">
    <name type="scientific">marine sediment metagenome</name>
    <dbReference type="NCBI Taxonomy" id="412755"/>
    <lineage>
        <taxon>unclassified sequences</taxon>
        <taxon>metagenomes</taxon>
        <taxon>ecological metagenomes</taxon>
    </lineage>
</organism>
<dbReference type="GO" id="GO:0046872">
    <property type="term" value="F:metal ion binding"/>
    <property type="evidence" value="ECO:0007669"/>
    <property type="project" value="UniProtKB-KW"/>
</dbReference>
<evidence type="ECO:0008006" key="9">
    <source>
        <dbReference type="Google" id="ProtNLM"/>
    </source>
</evidence>
<keyword evidence="3" id="KW-0479">Metal-binding</keyword>
<dbReference type="PIRSF" id="PIRSF004749">
    <property type="entry name" value="Pep_def"/>
    <property type="match status" value="1"/>
</dbReference>
<dbReference type="PANTHER" id="PTHR10458">
    <property type="entry name" value="PEPTIDE DEFORMYLASE"/>
    <property type="match status" value="1"/>
</dbReference>
<dbReference type="InterPro" id="IPR036821">
    <property type="entry name" value="Peptide_deformylase_sf"/>
</dbReference>
<keyword evidence="4" id="KW-0378">Hydrolase</keyword>
<dbReference type="NCBIfam" id="NF001159">
    <property type="entry name" value="PRK00150.1-3"/>
    <property type="match status" value="1"/>
</dbReference>
<proteinExistence type="inferred from homology"/>
<dbReference type="Pfam" id="PF01327">
    <property type="entry name" value="Pep_deformylase"/>
    <property type="match status" value="1"/>
</dbReference>
<dbReference type="InterPro" id="IPR023635">
    <property type="entry name" value="Peptide_deformylase"/>
</dbReference>
<evidence type="ECO:0000256" key="7">
    <source>
        <dbReference type="SAM" id="Phobius"/>
    </source>
</evidence>
<dbReference type="AlphaFoldDB" id="A0A0F9PE51"/>
<protein>
    <recommendedName>
        <fullName evidence="9">Peptide deformylase</fullName>
    </recommendedName>
</protein>
<dbReference type="HAMAP" id="MF_00163">
    <property type="entry name" value="Pep_deformylase"/>
    <property type="match status" value="1"/>
</dbReference>
<dbReference type="Gene3D" id="3.90.45.10">
    <property type="entry name" value="Peptide deformylase"/>
    <property type="match status" value="1"/>
</dbReference>
<keyword evidence="5" id="KW-0648">Protein biosynthesis</keyword>
<keyword evidence="7" id="KW-1133">Transmembrane helix</keyword>
<evidence type="ECO:0000256" key="6">
    <source>
        <dbReference type="ARBA" id="ARBA00023004"/>
    </source>
</evidence>
<comment type="cofactor">
    <cofactor evidence="1">
        <name>Fe(2+)</name>
        <dbReference type="ChEBI" id="CHEBI:29033"/>
    </cofactor>
</comment>
<keyword evidence="6" id="KW-0408">Iron</keyword>
<dbReference type="EMBL" id="LAZR01002434">
    <property type="protein sequence ID" value="KKN30105.1"/>
    <property type="molecule type" value="Genomic_DNA"/>
</dbReference>
<reference evidence="8" key="1">
    <citation type="journal article" date="2015" name="Nature">
        <title>Complex archaea that bridge the gap between prokaryotes and eukaryotes.</title>
        <authorList>
            <person name="Spang A."/>
            <person name="Saw J.H."/>
            <person name="Jorgensen S.L."/>
            <person name="Zaremba-Niedzwiedzka K."/>
            <person name="Martijn J."/>
            <person name="Lind A.E."/>
            <person name="van Eijk R."/>
            <person name="Schleper C."/>
            <person name="Guy L."/>
            <person name="Ettema T.J."/>
        </authorList>
    </citation>
    <scope>NUCLEOTIDE SEQUENCE</scope>
</reference>
<accession>A0A0F9PE51</accession>
<dbReference type="NCBIfam" id="TIGR00079">
    <property type="entry name" value="pept_deformyl"/>
    <property type="match status" value="1"/>
</dbReference>
<dbReference type="GO" id="GO:0006412">
    <property type="term" value="P:translation"/>
    <property type="evidence" value="ECO:0007669"/>
    <property type="project" value="UniProtKB-KW"/>
</dbReference>
<evidence type="ECO:0000256" key="2">
    <source>
        <dbReference type="ARBA" id="ARBA00010759"/>
    </source>
</evidence>
<comment type="caution">
    <text evidence="8">The sequence shown here is derived from an EMBL/GenBank/DDBJ whole genome shotgun (WGS) entry which is preliminary data.</text>
</comment>
<evidence type="ECO:0000256" key="1">
    <source>
        <dbReference type="ARBA" id="ARBA00001954"/>
    </source>
</evidence>
<evidence type="ECO:0000313" key="8">
    <source>
        <dbReference type="EMBL" id="KKN30105.1"/>
    </source>
</evidence>
<dbReference type="PRINTS" id="PR01576">
    <property type="entry name" value="PDEFORMYLASE"/>
</dbReference>
<dbReference type="PANTHER" id="PTHR10458:SF22">
    <property type="entry name" value="PEPTIDE DEFORMYLASE"/>
    <property type="match status" value="1"/>
</dbReference>